<feature type="domain" description="CRC" evidence="5">
    <location>
        <begin position="166"/>
        <end position="287"/>
    </location>
</feature>
<dbReference type="Pfam" id="PF03638">
    <property type="entry name" value="TCR"/>
    <property type="match status" value="2"/>
</dbReference>
<dbReference type="SMART" id="SM01114">
    <property type="entry name" value="CXC"/>
    <property type="match status" value="2"/>
</dbReference>
<feature type="region of interest" description="Disordered" evidence="4">
    <location>
        <begin position="144"/>
        <end position="168"/>
    </location>
</feature>
<feature type="compositionally biased region" description="Low complexity" evidence="4">
    <location>
        <begin position="144"/>
        <end position="155"/>
    </location>
</feature>
<evidence type="ECO:0000256" key="3">
    <source>
        <dbReference type="ARBA" id="ARBA00023242"/>
    </source>
</evidence>
<accession>A0A6G1SKJ5</accession>
<dbReference type="PANTHER" id="PTHR12446:SF34">
    <property type="entry name" value="PROTEIN LIN-54 HOMOLOG"/>
    <property type="match status" value="1"/>
</dbReference>
<evidence type="ECO:0000256" key="1">
    <source>
        <dbReference type="ARBA" id="ARBA00004123"/>
    </source>
</evidence>
<organism evidence="6">
    <name type="scientific">Aceria tosichella</name>
    <name type="common">wheat curl mite</name>
    <dbReference type="NCBI Taxonomy" id="561515"/>
    <lineage>
        <taxon>Eukaryota</taxon>
        <taxon>Metazoa</taxon>
        <taxon>Ecdysozoa</taxon>
        <taxon>Arthropoda</taxon>
        <taxon>Chelicerata</taxon>
        <taxon>Arachnida</taxon>
        <taxon>Acari</taxon>
        <taxon>Acariformes</taxon>
        <taxon>Trombidiformes</taxon>
        <taxon>Prostigmata</taxon>
        <taxon>Eupodina</taxon>
        <taxon>Eriophyoidea</taxon>
        <taxon>Eriophyidae</taxon>
        <taxon>Eriophyinae</taxon>
        <taxon>Aceriini</taxon>
        <taxon>Aceria</taxon>
    </lineage>
</organism>
<name>A0A6G1SKJ5_9ACAR</name>
<evidence type="ECO:0000256" key="4">
    <source>
        <dbReference type="SAM" id="MobiDB-lite"/>
    </source>
</evidence>
<keyword evidence="3" id="KW-0539">Nucleus</keyword>
<dbReference type="PROSITE" id="PS51634">
    <property type="entry name" value="CRC"/>
    <property type="match status" value="1"/>
</dbReference>
<dbReference type="AlphaFoldDB" id="A0A6G1SKJ5"/>
<reference evidence="6" key="1">
    <citation type="submission" date="2018-10" db="EMBL/GenBank/DDBJ databases">
        <title>Transcriptome assembly of Aceria tosichella (Wheat curl mite) Type 2.</title>
        <authorList>
            <person name="Scully E.D."/>
            <person name="Geib S.M."/>
            <person name="Palmer N.A."/>
            <person name="Gupta A.K."/>
            <person name="Sarath G."/>
            <person name="Tatineni S."/>
        </authorList>
    </citation>
    <scope>NUCLEOTIDE SEQUENCE</scope>
    <source>
        <strain evidence="6">LincolnNE</strain>
    </source>
</reference>
<evidence type="ECO:0000259" key="5">
    <source>
        <dbReference type="PROSITE" id="PS51634"/>
    </source>
</evidence>
<comment type="similarity">
    <text evidence="2">Belongs to the lin-54 family.</text>
</comment>
<dbReference type="GO" id="GO:0005634">
    <property type="term" value="C:nucleus"/>
    <property type="evidence" value="ECO:0007669"/>
    <property type="project" value="UniProtKB-SubCell"/>
</dbReference>
<sequence length="379" mass="42123">MGNRESPDMEELFEFDLSDVDVAAFENVATTPPPPPQTTIPEAPTIAVPTETQIETEIETETITATETTVTVETTLRPETPPLTTTTVATSQHTAGQRPCKILLIPINSSFNQGIKHLIQLPPGAVLTDHKKSHVTPKIENPIQQQQQRYLQQQQPRSETPNEVPKRKPCNCTKSQCLKLYCDCFANGEFCSGCNCTNCSNSLDKEKERQKAISQCLERNPEAFRPKIGKAIKASIGEPAPDSIERRHTKGCNCKRSGCLKNYCECYEAKILCSNLCKCCGCKNYEESFERKTLMQLANSSSENARGILKNLLPTNNGSHRGKEFAKSFITDEVIRASLNCLLQSAQQAERDGMPPEQIPNLIQEEMGKCLKMIVNCIL</sequence>
<comment type="subcellular location">
    <subcellularLocation>
        <location evidence="1">Nucleus</location>
    </subcellularLocation>
</comment>
<evidence type="ECO:0000313" key="6">
    <source>
        <dbReference type="EMBL" id="MDE50899.1"/>
    </source>
</evidence>
<dbReference type="EMBL" id="GGYP01006128">
    <property type="protein sequence ID" value="MDE50899.1"/>
    <property type="molecule type" value="Transcribed_RNA"/>
</dbReference>
<dbReference type="GO" id="GO:0006355">
    <property type="term" value="P:regulation of DNA-templated transcription"/>
    <property type="evidence" value="ECO:0007669"/>
    <property type="project" value="TreeGrafter"/>
</dbReference>
<evidence type="ECO:0000256" key="2">
    <source>
        <dbReference type="ARBA" id="ARBA00007267"/>
    </source>
</evidence>
<proteinExistence type="inferred from homology"/>
<dbReference type="PANTHER" id="PTHR12446">
    <property type="entry name" value="TESMIN/TSO1-RELATED"/>
    <property type="match status" value="1"/>
</dbReference>
<dbReference type="InterPro" id="IPR033467">
    <property type="entry name" value="Tesmin/TSO1-like_CXC"/>
</dbReference>
<protein>
    <submittedName>
        <fullName evidence="6">Protein lin-54</fullName>
    </submittedName>
</protein>
<gene>
    <name evidence="6" type="primary">LIN54</name>
    <name evidence="6" type="ORF">g.20377</name>
</gene>
<dbReference type="InterPro" id="IPR028307">
    <property type="entry name" value="Lin-54_fam"/>
</dbReference>
<dbReference type="InterPro" id="IPR005172">
    <property type="entry name" value="CRC"/>
</dbReference>